<dbReference type="EMBL" id="JH658114">
    <property type="protein sequence ID" value="EXM13761.1"/>
    <property type="molecule type" value="Genomic_DNA"/>
</dbReference>
<protein>
    <submittedName>
        <fullName evidence="2">Uncharacterized protein</fullName>
    </submittedName>
</protein>
<dbReference type="Proteomes" id="UP000030701">
    <property type="component" value="Unassembled WGS sequence"/>
</dbReference>
<evidence type="ECO:0000256" key="1">
    <source>
        <dbReference type="SAM" id="MobiDB-lite"/>
    </source>
</evidence>
<reference evidence="2" key="1">
    <citation type="submission" date="2011-11" db="EMBL/GenBank/DDBJ databases">
        <title>The Genome Sequence of Fusarium oxysporum Cotton.</title>
        <authorList>
            <consortium name="The Broad Institute Genome Sequencing Platform"/>
            <person name="Ma L.-J."/>
            <person name="Gale L.R."/>
            <person name="Schwartz D.C."/>
            <person name="Zhou S."/>
            <person name="Corby-Kistler H."/>
            <person name="Young S.K."/>
            <person name="Zeng Q."/>
            <person name="Gargeya S."/>
            <person name="Fitzgerald M."/>
            <person name="Haas B."/>
            <person name="Abouelleil A."/>
            <person name="Alvarado L."/>
            <person name="Arachchi H.M."/>
            <person name="Berlin A."/>
            <person name="Brown A."/>
            <person name="Chapman S.B."/>
            <person name="Chen Z."/>
            <person name="Dunbar C."/>
            <person name="Freedman E."/>
            <person name="Gearin G."/>
            <person name="Goldberg J."/>
            <person name="Griggs A."/>
            <person name="Gujja S."/>
            <person name="Heiman D."/>
            <person name="Howarth C."/>
            <person name="Larson L."/>
            <person name="Lui A."/>
            <person name="MacDonald P.J.P."/>
            <person name="Montmayeur A."/>
            <person name="Murphy C."/>
            <person name="Neiman D."/>
            <person name="Pearson M."/>
            <person name="Priest M."/>
            <person name="Roberts A."/>
            <person name="Saif S."/>
            <person name="Shea T."/>
            <person name="Shenoy N."/>
            <person name="Sisk P."/>
            <person name="Stolte C."/>
            <person name="Sykes S."/>
            <person name="Wortman J."/>
            <person name="Nusbaum C."/>
            <person name="Birren B."/>
        </authorList>
    </citation>
    <scope>NUCLEOTIDE SEQUENCE [LARGE SCALE GENOMIC DNA]</scope>
    <source>
        <strain evidence="2">25433</strain>
    </source>
</reference>
<gene>
    <name evidence="2" type="ORF">FOTG_17800</name>
</gene>
<dbReference type="AlphaFoldDB" id="X0KYK1"/>
<accession>X0KYK1</accession>
<dbReference type="OrthoDB" id="303614at2759"/>
<evidence type="ECO:0000313" key="2">
    <source>
        <dbReference type="EMBL" id="EXM13761.1"/>
    </source>
</evidence>
<organism evidence="2">
    <name type="scientific">Fusarium oxysporum f. sp. vasinfectum 25433</name>
    <dbReference type="NCBI Taxonomy" id="1089449"/>
    <lineage>
        <taxon>Eukaryota</taxon>
        <taxon>Fungi</taxon>
        <taxon>Dikarya</taxon>
        <taxon>Ascomycota</taxon>
        <taxon>Pezizomycotina</taxon>
        <taxon>Sordariomycetes</taxon>
        <taxon>Hypocreomycetidae</taxon>
        <taxon>Hypocreales</taxon>
        <taxon>Nectriaceae</taxon>
        <taxon>Fusarium</taxon>
        <taxon>Fusarium oxysporum species complex</taxon>
    </lineage>
</organism>
<reference evidence="2" key="2">
    <citation type="submission" date="2012-05" db="EMBL/GenBank/DDBJ databases">
        <title>The Genome Annotation of Fusarium oxysporum Cotton.</title>
        <authorList>
            <consortium name="The Broad Institute Genomics Platform"/>
            <person name="Ma L.-J."/>
            <person name="Corby-Kistler H."/>
            <person name="Broz K."/>
            <person name="Gale L.R."/>
            <person name="Jonkers W."/>
            <person name="O'Donnell K."/>
            <person name="Ploetz R."/>
            <person name="Steinberg C."/>
            <person name="Schwartz D.C."/>
            <person name="VanEtten H."/>
            <person name="Zhou S."/>
            <person name="Young S.K."/>
            <person name="Zeng Q."/>
            <person name="Gargeya S."/>
            <person name="Fitzgerald M."/>
            <person name="Abouelleil A."/>
            <person name="Alvarado L."/>
            <person name="Chapman S.B."/>
            <person name="Gainer-Dewar J."/>
            <person name="Goldberg J."/>
            <person name="Griggs A."/>
            <person name="Gujja S."/>
            <person name="Hansen M."/>
            <person name="Howarth C."/>
            <person name="Imamovic A."/>
            <person name="Ireland A."/>
            <person name="Larimer J."/>
            <person name="McCowan C."/>
            <person name="Murphy C."/>
            <person name="Pearson M."/>
            <person name="Poon T.W."/>
            <person name="Priest M."/>
            <person name="Roberts A."/>
            <person name="Saif S."/>
            <person name="Shea T."/>
            <person name="Sykes S."/>
            <person name="Wortman J."/>
            <person name="Nusbaum C."/>
            <person name="Birren B."/>
        </authorList>
    </citation>
    <scope>NUCLEOTIDE SEQUENCE</scope>
    <source>
        <strain evidence="2">25433</strain>
    </source>
</reference>
<feature type="compositionally biased region" description="Polar residues" evidence="1">
    <location>
        <begin position="24"/>
        <end position="34"/>
    </location>
</feature>
<proteinExistence type="predicted"/>
<feature type="region of interest" description="Disordered" evidence="1">
    <location>
        <begin position="1"/>
        <end position="34"/>
    </location>
</feature>
<sequence length="334" mass="37320">MQYKDSDQNDQQLAAQPRLRTPGTDFSPQFNYSSDIRPREDRLASTSAIAADIMRDALEVDGLLLLDASHSHRSPRVESGCNFRTNANESLRNTQKTHDQLDADDWCPVLGSSVTAEAKQDGNSYFGHSTFYASTLKNPSDATNEGPMTVETGELSPHDSGYTPGQHHIRQEFRKAVMTLLPDVTSVAFFPIWNAQKRRWFAGGFAYSNNASRVFSPRRELSYLRALGTILMAEVSFIKEREVELSKLDEFYVVKISYTYTDVDSRVLCSSWNNSVKAGMMSIASDVDLPLLIGDVIESVHVGHEFQKLSHGQTVQISDLPRDHVKIVANLNPV</sequence>
<dbReference type="HOGENOM" id="CLU_831688_0_0_1"/>
<name>X0KYK1_FUSOX</name>